<feature type="region of interest" description="Disordered" evidence="1">
    <location>
        <begin position="1236"/>
        <end position="1261"/>
    </location>
</feature>
<feature type="compositionally biased region" description="Low complexity" evidence="1">
    <location>
        <begin position="341"/>
        <end position="354"/>
    </location>
</feature>
<proteinExistence type="predicted"/>
<accession>A0A5N4C2X5</accession>
<feature type="region of interest" description="Disordered" evidence="1">
    <location>
        <begin position="597"/>
        <end position="617"/>
    </location>
</feature>
<keyword evidence="3" id="KW-1185">Reference proteome</keyword>
<sequence>MEGPSSSKGPVGAQGRGGKAEAANDSRPNGKQSRDRNSHLPGTVPWSPDSLSQGPRGPPLPLPRGAAALQGWGLRGQGPLRLQHAFSLLRSGLLGPRQLRREDRALSAAHPAQWLHSRGSAQPLVCARAHSHSHPLSHTRSVKSLSHAILSLLLPAWLAQEEAGAGDRVSQRPHVTVSQRLSVDIHGWSQLASELPEVVLGGQGPGAPRRLGTRKEAIRPHLWNPQGAHGGLQPAAGPREGQAEIFTQDLRADGGRIGHSVPRAHQAAVILSPRNTRYVDQEQAVARAVVGLILGMSERLSWLPSALLLPRPIQAHPEETLLCDPQHGGCPGDRKMGSRLGLSPSHPGYPSSPGDTMIPEATQQPLPPHPTTQTERPVPLLTEEPLVKLGVGCGGEARLCGRGPQHPKGSWDSSLPCPPQLRLSPGLPGGLPYTLMKASSPHSLLWALLSLGPLGSLLPAPTPLPEDWCVCGGAGLEADAAPPLLTCVTKAELFPPRAVSPVSTWGEQNSPECVSLSPSFLPHARTGPLGHPTWGLCLEGLSSSPGSVPSLGCYPGSSRTRGAQGRDLTLLTRPEKGWVTSYKHQFLKERDGDLRVASSPKEVPVSPSTESCPPLREIPIFPNPWDKGAAGGCQGWRTASVAPGGHRQELEGAKTVGGTGRSVSFPLFLVPRCRALEEALGERGGEQQEQQKQRPSRRRPEVWPRTQPSFQAASQGWRGRCSSDTTGAMGRWGRQGLRRCGGHRPSPHLGNRTSESRDLQLLCLSSSRLGSFLGWLPQVPSTSPPNHQGAWTSRCHGNHLPPACKSNLWPPTFSVRASHSRSCSRISSFCSPPSAKVRQQVGCNQIIFWSSTKRSRSCQFLCSLSPAATWVTGAGARGLECSVALSSAEILGSGARALLLLPGRVRRPRAPPFFMPATLSSRPGGGRGCSLDPHLQADVEHHGGHDVEVGEVHAQPPGQVEEAPCRRRRTSRGLQLSATAAPPARTGPPRCSRRQGRRRRHGPGPAQAPPADRSVRGRLGGCEASSRPPRPRSAPSPAPRAAATSVTPPLAWPRPLSDSIHWTQPARRTHLLPHSLEESKRATAHWKEVRDPLAECPRAGAWRPGGSGPLFGLCTEGPLRMLCPFAHRLHRKPGEGQPLSPVPCAIIKDGVETPSLGLQRQELPAVSGRGKMGPVHLVGSRHWWSESLSLQWCSFSCSGQLGLLTWRQMCLSTCTCEDFLAHEPCAGQRVPVNWQRQRASGERSRTIPSAQRNLRSLPLRG</sequence>
<feature type="region of interest" description="Disordered" evidence="1">
    <location>
        <begin position="1"/>
        <end position="64"/>
    </location>
</feature>
<evidence type="ECO:0000313" key="2">
    <source>
        <dbReference type="EMBL" id="KAB1253024.1"/>
    </source>
</evidence>
<evidence type="ECO:0000256" key="1">
    <source>
        <dbReference type="SAM" id="MobiDB-lite"/>
    </source>
</evidence>
<feature type="compositionally biased region" description="Low complexity" evidence="1">
    <location>
        <begin position="1003"/>
        <end position="1012"/>
    </location>
</feature>
<reference evidence="2 3" key="1">
    <citation type="journal article" date="2019" name="Mol. Ecol. Resour.">
        <title>Improving Illumina assemblies with Hi-C and long reads: an example with the North African dromedary.</title>
        <authorList>
            <person name="Elbers J.P."/>
            <person name="Rogers M.F."/>
            <person name="Perelman P.L."/>
            <person name="Proskuryakova A.A."/>
            <person name="Serdyukova N.A."/>
            <person name="Johnson W.E."/>
            <person name="Horin P."/>
            <person name="Corander J."/>
            <person name="Murphy D."/>
            <person name="Burger P.A."/>
        </authorList>
    </citation>
    <scope>NUCLEOTIDE SEQUENCE [LARGE SCALE GENOMIC DNA]</scope>
    <source>
        <strain evidence="2">Drom800</strain>
        <tissue evidence="2">Blood</tissue>
    </source>
</reference>
<organism evidence="2 3">
    <name type="scientific">Camelus dromedarius</name>
    <name type="common">Dromedary</name>
    <name type="synonym">Arabian camel</name>
    <dbReference type="NCBI Taxonomy" id="9838"/>
    <lineage>
        <taxon>Eukaryota</taxon>
        <taxon>Metazoa</taxon>
        <taxon>Chordata</taxon>
        <taxon>Craniata</taxon>
        <taxon>Vertebrata</taxon>
        <taxon>Euteleostomi</taxon>
        <taxon>Mammalia</taxon>
        <taxon>Eutheria</taxon>
        <taxon>Laurasiatheria</taxon>
        <taxon>Artiodactyla</taxon>
        <taxon>Tylopoda</taxon>
        <taxon>Camelidae</taxon>
        <taxon>Camelus</taxon>
    </lineage>
</organism>
<feature type="compositionally biased region" description="Basic and acidic residues" evidence="1">
    <location>
        <begin position="679"/>
        <end position="702"/>
    </location>
</feature>
<comment type="caution">
    <text evidence="2">The sequence shown here is derived from an EMBL/GenBank/DDBJ whole genome shotgun (WGS) entry which is preliminary data.</text>
</comment>
<feature type="region of interest" description="Disordered" evidence="1">
    <location>
        <begin position="679"/>
        <end position="753"/>
    </location>
</feature>
<protein>
    <submittedName>
        <fullName evidence="2">Uncharacterized protein</fullName>
    </submittedName>
</protein>
<feature type="region of interest" description="Disordered" evidence="1">
    <location>
        <begin position="949"/>
        <end position="1054"/>
    </location>
</feature>
<name>A0A5N4C2X5_CAMDR</name>
<feature type="compositionally biased region" description="Low complexity" evidence="1">
    <location>
        <begin position="978"/>
        <end position="990"/>
    </location>
</feature>
<feature type="region of interest" description="Disordered" evidence="1">
    <location>
        <begin position="326"/>
        <end position="376"/>
    </location>
</feature>
<dbReference type="AlphaFoldDB" id="A0A5N4C2X5"/>
<feature type="compositionally biased region" description="Basic residues" evidence="1">
    <location>
        <begin position="736"/>
        <end position="746"/>
    </location>
</feature>
<dbReference type="EMBL" id="JWIN03000037">
    <property type="protein sequence ID" value="KAB1253024.1"/>
    <property type="molecule type" value="Genomic_DNA"/>
</dbReference>
<dbReference type="Proteomes" id="UP000299084">
    <property type="component" value="Unassembled WGS sequence"/>
</dbReference>
<feature type="region of interest" description="Disordered" evidence="1">
    <location>
        <begin position="915"/>
        <end position="937"/>
    </location>
</feature>
<feature type="compositionally biased region" description="Basic residues" evidence="1">
    <location>
        <begin position="991"/>
        <end position="1002"/>
    </location>
</feature>
<gene>
    <name evidence="2" type="ORF">Cadr_000002662</name>
</gene>
<evidence type="ECO:0000313" key="3">
    <source>
        <dbReference type="Proteomes" id="UP000299084"/>
    </source>
</evidence>